<gene>
    <name evidence="9" type="ordered locus">Slin_4543</name>
</gene>
<keyword evidence="3" id="KW-0813">Transport</keyword>
<reference evidence="9 10" key="1">
    <citation type="journal article" date="2010" name="Stand. Genomic Sci.">
        <title>Complete genome sequence of Spirosoma linguale type strain (1).</title>
        <authorList>
            <person name="Lail K."/>
            <person name="Sikorski J."/>
            <person name="Saunders E."/>
            <person name="Lapidus A."/>
            <person name="Glavina Del Rio T."/>
            <person name="Copeland A."/>
            <person name="Tice H."/>
            <person name="Cheng J.-F."/>
            <person name="Lucas S."/>
            <person name="Nolan M."/>
            <person name="Bruce D."/>
            <person name="Goodwin L."/>
            <person name="Pitluck S."/>
            <person name="Ivanova N."/>
            <person name="Mavromatis K."/>
            <person name="Ovchinnikova G."/>
            <person name="Pati A."/>
            <person name="Chen A."/>
            <person name="Palaniappan K."/>
            <person name="Land M."/>
            <person name="Hauser L."/>
            <person name="Chang Y.-J."/>
            <person name="Jeffries C.D."/>
            <person name="Chain P."/>
            <person name="Brettin T."/>
            <person name="Detter J.C."/>
            <person name="Schuetze A."/>
            <person name="Rohde M."/>
            <person name="Tindall B.J."/>
            <person name="Goeker M."/>
            <person name="Bristow J."/>
            <person name="Eisen J.A."/>
            <person name="Markowitz V."/>
            <person name="Hugenholtz P."/>
            <person name="Kyrpides N.C."/>
            <person name="Klenk H.-P."/>
            <person name="Chen F."/>
        </authorList>
    </citation>
    <scope>NUCLEOTIDE SEQUENCE [LARGE SCALE GENOMIC DNA]</scope>
    <source>
        <strain evidence="10">ATCC 33905 / DSM 74 / LMG 10896 / Claus 1</strain>
    </source>
</reference>
<evidence type="ECO:0000256" key="6">
    <source>
        <dbReference type="ARBA" id="ARBA00023136"/>
    </source>
</evidence>
<sequence length="430" mass="49553">MKSLVAIVFFTLIFSLDGKAQPLTLDQALKQAQANRLELLNGQLQTQIAESDEARRRARWQPQLKAAADFRWNTQIQQSVIKNAPFANGQDVVLRFGTPIANVLNVQAEQKIYDAQSPIDRRINQVNVTAQQTTLEKTAVDIRQQVTEAYYQAVFNREKIRLSERARTRAQGYLEQAQTRFRAGTLLQTDFDRFALDLSNAELTYRNDQRDYSLSLDNLRYRINTTQAVEPADSLEALFTQFQEEATGSRLELKQEELSRQLNELNQQREQARLAPVVSAYGAYFAQQLADVFNPFQADTWYRYNYVGVQVSVPIFDGRQARINRQDYVRRAQVNQNTIQQLKNDFEYETRSAKNTLDQARENLAQTRKNIVQAQRILAVDRVRFDAGTLLLADFRNSKYSLQQAETNYLRSVYDALLGQLQLRKARGSL</sequence>
<dbReference type="GO" id="GO:0015562">
    <property type="term" value="F:efflux transmembrane transporter activity"/>
    <property type="evidence" value="ECO:0007669"/>
    <property type="project" value="InterPro"/>
</dbReference>
<feature type="coiled-coil region" evidence="8">
    <location>
        <begin position="343"/>
        <end position="377"/>
    </location>
</feature>
<dbReference type="GO" id="GO:1990281">
    <property type="term" value="C:efflux pump complex"/>
    <property type="evidence" value="ECO:0007669"/>
    <property type="project" value="TreeGrafter"/>
</dbReference>
<evidence type="ECO:0000313" key="10">
    <source>
        <dbReference type="Proteomes" id="UP000002028"/>
    </source>
</evidence>
<dbReference type="eggNOG" id="COG1538">
    <property type="taxonomic scope" value="Bacteria"/>
</dbReference>
<protein>
    <submittedName>
        <fullName evidence="9">Outer membrane efflux protein</fullName>
    </submittedName>
</protein>
<organism evidence="9 10">
    <name type="scientific">Spirosoma linguale (strain ATCC 33905 / DSM 74 / LMG 10896 / Claus 1)</name>
    <dbReference type="NCBI Taxonomy" id="504472"/>
    <lineage>
        <taxon>Bacteria</taxon>
        <taxon>Pseudomonadati</taxon>
        <taxon>Bacteroidota</taxon>
        <taxon>Cytophagia</taxon>
        <taxon>Cytophagales</taxon>
        <taxon>Cytophagaceae</taxon>
        <taxon>Spirosoma</taxon>
    </lineage>
</organism>
<evidence type="ECO:0000313" key="9">
    <source>
        <dbReference type="EMBL" id="ADB40523.1"/>
    </source>
</evidence>
<accession>D2QNI7</accession>
<evidence type="ECO:0000256" key="8">
    <source>
        <dbReference type="SAM" id="Coils"/>
    </source>
</evidence>
<dbReference type="InterPro" id="IPR003423">
    <property type="entry name" value="OMP_efflux"/>
</dbReference>
<dbReference type="RefSeq" id="WP_012929027.1">
    <property type="nucleotide sequence ID" value="NC_013730.1"/>
</dbReference>
<dbReference type="Pfam" id="PF02321">
    <property type="entry name" value="OEP"/>
    <property type="match status" value="1"/>
</dbReference>
<comment type="subcellular location">
    <subcellularLocation>
        <location evidence="1">Cell outer membrane</location>
    </subcellularLocation>
</comment>
<dbReference type="PANTHER" id="PTHR30026:SF20">
    <property type="entry name" value="OUTER MEMBRANE PROTEIN TOLC"/>
    <property type="match status" value="1"/>
</dbReference>
<dbReference type="SUPFAM" id="SSF56954">
    <property type="entry name" value="Outer membrane efflux proteins (OEP)"/>
    <property type="match status" value="1"/>
</dbReference>
<keyword evidence="8" id="KW-0175">Coiled coil</keyword>
<feature type="coiled-coil region" evidence="8">
    <location>
        <begin position="248"/>
        <end position="275"/>
    </location>
</feature>
<dbReference type="Gene3D" id="1.20.1600.10">
    <property type="entry name" value="Outer membrane efflux proteins (OEP)"/>
    <property type="match status" value="1"/>
</dbReference>
<evidence type="ECO:0000256" key="1">
    <source>
        <dbReference type="ARBA" id="ARBA00004442"/>
    </source>
</evidence>
<dbReference type="HOGENOM" id="CLU_012817_10_0_10"/>
<evidence type="ECO:0000256" key="2">
    <source>
        <dbReference type="ARBA" id="ARBA00007613"/>
    </source>
</evidence>
<keyword evidence="4" id="KW-1134">Transmembrane beta strand</keyword>
<dbReference type="STRING" id="504472.Slin_4543"/>
<dbReference type="KEGG" id="sli:Slin_4543"/>
<evidence type="ECO:0000256" key="5">
    <source>
        <dbReference type="ARBA" id="ARBA00022692"/>
    </source>
</evidence>
<proteinExistence type="inferred from homology"/>
<dbReference type="Proteomes" id="UP000002028">
    <property type="component" value="Chromosome"/>
</dbReference>
<keyword evidence="5" id="KW-0812">Transmembrane</keyword>
<dbReference type="GO" id="GO:0015288">
    <property type="term" value="F:porin activity"/>
    <property type="evidence" value="ECO:0007669"/>
    <property type="project" value="TreeGrafter"/>
</dbReference>
<dbReference type="PANTHER" id="PTHR30026">
    <property type="entry name" value="OUTER MEMBRANE PROTEIN TOLC"/>
    <property type="match status" value="1"/>
</dbReference>
<dbReference type="GO" id="GO:0009279">
    <property type="term" value="C:cell outer membrane"/>
    <property type="evidence" value="ECO:0007669"/>
    <property type="project" value="UniProtKB-SubCell"/>
</dbReference>
<evidence type="ECO:0000256" key="3">
    <source>
        <dbReference type="ARBA" id="ARBA00022448"/>
    </source>
</evidence>
<keyword evidence="7" id="KW-0998">Cell outer membrane</keyword>
<dbReference type="InterPro" id="IPR051906">
    <property type="entry name" value="TolC-like"/>
</dbReference>
<keyword evidence="10" id="KW-1185">Reference proteome</keyword>
<dbReference type="EMBL" id="CP001769">
    <property type="protein sequence ID" value="ADB40523.1"/>
    <property type="molecule type" value="Genomic_DNA"/>
</dbReference>
<dbReference type="AlphaFoldDB" id="D2QNI7"/>
<keyword evidence="6" id="KW-0472">Membrane</keyword>
<evidence type="ECO:0000256" key="4">
    <source>
        <dbReference type="ARBA" id="ARBA00022452"/>
    </source>
</evidence>
<comment type="similarity">
    <text evidence="2">Belongs to the outer membrane factor (OMF) (TC 1.B.17) family.</text>
</comment>
<evidence type="ECO:0000256" key="7">
    <source>
        <dbReference type="ARBA" id="ARBA00023237"/>
    </source>
</evidence>
<name>D2QNI7_SPILD</name>